<dbReference type="GO" id="GO:0016020">
    <property type="term" value="C:membrane"/>
    <property type="evidence" value="ECO:0007669"/>
    <property type="project" value="TreeGrafter"/>
</dbReference>
<dbReference type="SUPFAM" id="SSF53706">
    <property type="entry name" value="Formate dehydrogenase/DMSO reductase, domains 1-3"/>
    <property type="match status" value="1"/>
</dbReference>
<keyword evidence="7" id="KW-0560">Oxidoreductase</keyword>
<evidence type="ECO:0000256" key="5">
    <source>
        <dbReference type="ARBA" id="ARBA00022505"/>
    </source>
</evidence>
<sequence>MSDNIEKPSKAGGLASVQSTIKHVLQSKRAKDNIKNLLRMNKSGGFDCPGCAWGDSKEGHLQFCENGAKAIAWESTEKKVEADFFAKHKVSQLRKQSDYWLEYQGRLTQPMSYNKQTDHYEAISWADAFELISRKLNQLSSPNEVEFYTSGRASNEASYLYQLFGRMFGTNNFPDCSNMCHEASGVALNQAVGVGKGTVVLDDFYQASAIFVFGQNPGTNHPRMMNALRKAAKNACKIVSFNNLKEVALEKFASPQSPTELLTSAATKISHLYLTPILGGDMAALRGMAKHIFEQHNQAINTQFIEQHTHAYQAYQQAVKQTSWQSIEAQSGLTKAEIQQAADIFIQSDKVISCWAMGITQHSHSVDTIKEIVNLHLLTGQIGKPGAGLCPVRGHSNVQGNRTMGINEKAPLDFIQSLENFYATELPKQSGHNVQAALKALHEKSSKVLICLGGNLASAAADTEYTHQAITNSELNVQISTKLNRSHLLVSDQALILPCLGRTEIDMQATGPQQITVEDTFSMVHASSGLTPPISELCLSETAIVANMAHATLSEKTGETSINWLHLIEDYSRIRDLIAKTVTGFEDFNQKITQKHGFHLANSAANLTWRTQNNRAQFNPSALPTSILADCYSQQKKVANDKAFFMLQSLRSHDQYNTTIYGLDDRYRGIKGQRNIVFINPDDAKKLNLTESQLIDIHSKCDQGISRKVTGFSLVFYDIPAGNLAAYYPETNPLLAIDSVGKQSYTPTSKSIPVTICESKDHLSIQNQTSQE</sequence>
<accession>A0A0J8GN47</accession>
<evidence type="ECO:0000256" key="8">
    <source>
        <dbReference type="ARBA" id="ARBA00023004"/>
    </source>
</evidence>
<keyword evidence="5" id="KW-0500">Molybdenum</keyword>
<gene>
    <name evidence="12" type="ORF">XM47_15425</name>
</gene>
<dbReference type="PATRIC" id="fig|1513271.3.peg.3178"/>
<dbReference type="Pfam" id="PF00384">
    <property type="entry name" value="Molybdopterin"/>
    <property type="match status" value="1"/>
</dbReference>
<dbReference type="AlphaFoldDB" id="A0A0J8GN47"/>
<evidence type="ECO:0000259" key="10">
    <source>
        <dbReference type="Pfam" id="PF00384"/>
    </source>
</evidence>
<comment type="cofactor">
    <cofactor evidence="2">
        <name>[4Fe-4S] cluster</name>
        <dbReference type="ChEBI" id="CHEBI:49883"/>
    </cofactor>
</comment>
<dbReference type="GO" id="GO:1990204">
    <property type="term" value="C:oxidoreductase complex"/>
    <property type="evidence" value="ECO:0007669"/>
    <property type="project" value="UniProtKB-ARBA"/>
</dbReference>
<evidence type="ECO:0000256" key="3">
    <source>
        <dbReference type="ARBA" id="ARBA00010312"/>
    </source>
</evidence>
<dbReference type="InterPro" id="IPR037951">
    <property type="entry name" value="MopB_CT_YdeP"/>
</dbReference>
<evidence type="ECO:0000256" key="7">
    <source>
        <dbReference type="ARBA" id="ARBA00023002"/>
    </source>
</evidence>
<dbReference type="SUPFAM" id="SSF50692">
    <property type="entry name" value="ADC-like"/>
    <property type="match status" value="1"/>
</dbReference>
<dbReference type="Gene3D" id="3.40.228.10">
    <property type="entry name" value="Dimethylsulfoxide Reductase, domain 2"/>
    <property type="match status" value="1"/>
</dbReference>
<keyword evidence="6" id="KW-0479">Metal-binding</keyword>
<dbReference type="InterPro" id="IPR009010">
    <property type="entry name" value="Asp_de-COase-like_dom_sf"/>
</dbReference>
<dbReference type="NCBIfam" id="TIGR01701">
    <property type="entry name" value="Fdhalpha-like"/>
    <property type="match status" value="1"/>
</dbReference>
<keyword evidence="9" id="KW-0411">Iron-sulfur</keyword>
<dbReference type="Proteomes" id="UP000037600">
    <property type="component" value="Unassembled WGS sequence"/>
</dbReference>
<dbReference type="PIRSF" id="PIRSF000144">
    <property type="entry name" value="CbbBc"/>
    <property type="match status" value="1"/>
</dbReference>
<keyword evidence="13" id="KW-1185">Reference proteome</keyword>
<feature type="domain" description="Molybdopterin dinucleotide-binding" evidence="11">
    <location>
        <begin position="645"/>
        <end position="732"/>
    </location>
</feature>
<evidence type="ECO:0000256" key="4">
    <source>
        <dbReference type="ARBA" id="ARBA00022485"/>
    </source>
</evidence>
<evidence type="ECO:0000313" key="12">
    <source>
        <dbReference type="EMBL" id="KMT64262.1"/>
    </source>
</evidence>
<reference evidence="12 13" key="1">
    <citation type="submission" date="2015-04" db="EMBL/GenBank/DDBJ databases">
        <title>Draft Genome Sequence of the Novel Agar-Digesting Marine Bacterium Q1.</title>
        <authorList>
            <person name="Li Y."/>
            <person name="Li D."/>
            <person name="Chen G."/>
            <person name="Du Z."/>
        </authorList>
    </citation>
    <scope>NUCLEOTIDE SEQUENCE [LARGE SCALE GENOMIC DNA]</scope>
    <source>
        <strain evidence="12 13">Q1</strain>
    </source>
</reference>
<dbReference type="PANTHER" id="PTHR43105:SF4">
    <property type="entry name" value="PROTEIN YDEP"/>
    <property type="match status" value="1"/>
</dbReference>
<dbReference type="Pfam" id="PF01568">
    <property type="entry name" value="Molydop_binding"/>
    <property type="match status" value="1"/>
</dbReference>
<comment type="caution">
    <text evidence="12">The sequence shown here is derived from an EMBL/GenBank/DDBJ whole genome shotgun (WGS) entry which is preliminary data.</text>
</comment>
<dbReference type="GO" id="GO:0045333">
    <property type="term" value="P:cellular respiration"/>
    <property type="evidence" value="ECO:0007669"/>
    <property type="project" value="UniProtKB-ARBA"/>
</dbReference>
<keyword evidence="8" id="KW-0408">Iron</keyword>
<comment type="similarity">
    <text evidence="3">Belongs to the prokaryotic molybdopterin-containing oxidoreductase family.</text>
</comment>
<dbReference type="InterPro" id="IPR006656">
    <property type="entry name" value="Mopterin_OxRdtase"/>
</dbReference>
<dbReference type="STRING" id="1513271.XM47_15425"/>
<proteinExistence type="inferred from homology"/>
<evidence type="ECO:0000256" key="6">
    <source>
        <dbReference type="ARBA" id="ARBA00022723"/>
    </source>
</evidence>
<dbReference type="Gene3D" id="3.40.50.740">
    <property type="match status" value="1"/>
</dbReference>
<dbReference type="InterPro" id="IPR050123">
    <property type="entry name" value="Prok_molybdopt-oxidoreductase"/>
</dbReference>
<dbReference type="GO" id="GO:0043546">
    <property type="term" value="F:molybdopterin cofactor binding"/>
    <property type="evidence" value="ECO:0007669"/>
    <property type="project" value="InterPro"/>
</dbReference>
<evidence type="ECO:0000256" key="2">
    <source>
        <dbReference type="ARBA" id="ARBA00001966"/>
    </source>
</evidence>
<feature type="domain" description="Molybdopterin oxidoreductase" evidence="10">
    <location>
        <begin position="106"/>
        <end position="498"/>
    </location>
</feature>
<dbReference type="InterPro" id="IPR006657">
    <property type="entry name" value="MoPterin_dinucl-bd_dom"/>
</dbReference>
<evidence type="ECO:0000259" key="11">
    <source>
        <dbReference type="Pfam" id="PF01568"/>
    </source>
</evidence>
<dbReference type="EMBL" id="LAZL01000028">
    <property type="protein sequence ID" value="KMT64262.1"/>
    <property type="molecule type" value="Genomic_DNA"/>
</dbReference>
<organism evidence="12 13">
    <name type="scientific">Catenovulum maritimum</name>
    <dbReference type="NCBI Taxonomy" id="1513271"/>
    <lineage>
        <taxon>Bacteria</taxon>
        <taxon>Pseudomonadati</taxon>
        <taxon>Pseudomonadota</taxon>
        <taxon>Gammaproteobacteria</taxon>
        <taxon>Alteromonadales</taxon>
        <taxon>Alteromonadaceae</taxon>
        <taxon>Catenovulum</taxon>
    </lineage>
</organism>
<name>A0A0J8GN47_9ALTE</name>
<keyword evidence="4" id="KW-0004">4Fe-4S</keyword>
<dbReference type="InterPro" id="IPR010046">
    <property type="entry name" value="Mopterin_OxRdtse_a_bac"/>
</dbReference>
<protein>
    <submittedName>
        <fullName evidence="12">CbbBc protein</fullName>
    </submittedName>
</protein>
<dbReference type="PANTHER" id="PTHR43105">
    <property type="entry name" value="RESPIRATORY NITRATE REDUCTASE"/>
    <property type="match status" value="1"/>
</dbReference>
<evidence type="ECO:0000256" key="9">
    <source>
        <dbReference type="ARBA" id="ARBA00023014"/>
    </source>
</evidence>
<dbReference type="GO" id="GO:0008863">
    <property type="term" value="F:formate dehydrogenase (NAD+) activity"/>
    <property type="evidence" value="ECO:0007669"/>
    <property type="project" value="InterPro"/>
</dbReference>
<dbReference type="OrthoDB" id="5287431at2"/>
<comment type="cofactor">
    <cofactor evidence="1">
        <name>Mo-bis(molybdopterin guanine dinucleotide)</name>
        <dbReference type="ChEBI" id="CHEBI:60539"/>
    </cofactor>
</comment>
<evidence type="ECO:0000313" key="13">
    <source>
        <dbReference type="Proteomes" id="UP000037600"/>
    </source>
</evidence>
<evidence type="ECO:0000256" key="1">
    <source>
        <dbReference type="ARBA" id="ARBA00001942"/>
    </source>
</evidence>
<dbReference type="GO" id="GO:0051539">
    <property type="term" value="F:4 iron, 4 sulfur cluster binding"/>
    <property type="evidence" value="ECO:0007669"/>
    <property type="project" value="UniProtKB-KW"/>
</dbReference>
<dbReference type="RefSeq" id="WP_048694456.1">
    <property type="nucleotide sequence ID" value="NZ_KQ130500.1"/>
</dbReference>
<dbReference type="CDD" id="cd02787">
    <property type="entry name" value="MopB_CT_ydeP"/>
    <property type="match status" value="1"/>
</dbReference>
<dbReference type="InterPro" id="IPR041953">
    <property type="entry name" value="YdeP_MopB"/>
</dbReference>
<dbReference type="CDD" id="cd02767">
    <property type="entry name" value="MopB_ydeP"/>
    <property type="match status" value="1"/>
</dbReference>
<dbReference type="GO" id="GO:0030151">
    <property type="term" value="F:molybdenum ion binding"/>
    <property type="evidence" value="ECO:0007669"/>
    <property type="project" value="InterPro"/>
</dbReference>